<proteinExistence type="predicted"/>
<feature type="region of interest" description="Disordered" evidence="1">
    <location>
        <begin position="1"/>
        <end position="65"/>
    </location>
</feature>
<name>A0A811V5Y2_CERCA</name>
<accession>A0A811V5Y2</accession>
<feature type="compositionally biased region" description="Acidic residues" evidence="1">
    <location>
        <begin position="7"/>
        <end position="16"/>
    </location>
</feature>
<dbReference type="AlphaFoldDB" id="A0A811V5Y2"/>
<dbReference type="Proteomes" id="UP000606786">
    <property type="component" value="Unassembled WGS sequence"/>
</dbReference>
<gene>
    <name evidence="2" type="ORF">CCAP1982_LOCUS13586</name>
</gene>
<evidence type="ECO:0000256" key="1">
    <source>
        <dbReference type="SAM" id="MobiDB-lite"/>
    </source>
</evidence>
<organism evidence="2 3">
    <name type="scientific">Ceratitis capitata</name>
    <name type="common">Mediterranean fruit fly</name>
    <name type="synonym">Tephritis capitata</name>
    <dbReference type="NCBI Taxonomy" id="7213"/>
    <lineage>
        <taxon>Eukaryota</taxon>
        <taxon>Metazoa</taxon>
        <taxon>Ecdysozoa</taxon>
        <taxon>Arthropoda</taxon>
        <taxon>Hexapoda</taxon>
        <taxon>Insecta</taxon>
        <taxon>Pterygota</taxon>
        <taxon>Neoptera</taxon>
        <taxon>Endopterygota</taxon>
        <taxon>Diptera</taxon>
        <taxon>Brachycera</taxon>
        <taxon>Muscomorpha</taxon>
        <taxon>Tephritoidea</taxon>
        <taxon>Tephritidae</taxon>
        <taxon>Ceratitis</taxon>
        <taxon>Ceratitis</taxon>
    </lineage>
</organism>
<reference evidence="2" key="1">
    <citation type="submission" date="2020-11" db="EMBL/GenBank/DDBJ databases">
        <authorList>
            <person name="Whitehead M."/>
        </authorList>
    </citation>
    <scope>NUCLEOTIDE SEQUENCE</scope>
    <source>
        <strain evidence="2">EGII</strain>
    </source>
</reference>
<dbReference type="EMBL" id="CAJHJT010000034">
    <property type="protein sequence ID" value="CAD7005226.1"/>
    <property type="molecule type" value="Genomic_DNA"/>
</dbReference>
<sequence>MNQAKVEEEEEEEEERDWPKLRRHIKGEGTSATGYEQATDEPHQPTVGLLDKPNEQSSSTTNNCADADLDVGTHIYHENCNGGELSAVLQWSRG</sequence>
<comment type="caution">
    <text evidence="2">The sequence shown here is derived from an EMBL/GenBank/DDBJ whole genome shotgun (WGS) entry which is preliminary data.</text>
</comment>
<evidence type="ECO:0000313" key="2">
    <source>
        <dbReference type="EMBL" id="CAD7005226.1"/>
    </source>
</evidence>
<feature type="compositionally biased region" description="Polar residues" evidence="1">
    <location>
        <begin position="55"/>
        <end position="64"/>
    </location>
</feature>
<evidence type="ECO:0000313" key="3">
    <source>
        <dbReference type="Proteomes" id="UP000606786"/>
    </source>
</evidence>
<keyword evidence="3" id="KW-1185">Reference proteome</keyword>
<protein>
    <submittedName>
        <fullName evidence="2">(Mediterranean fruit fly) hypothetical protein</fullName>
    </submittedName>
</protein>